<dbReference type="EMBL" id="KY684082">
    <property type="protein sequence ID" value="AVD99004.1"/>
    <property type="molecule type" value="Genomic_DNA"/>
</dbReference>
<dbReference type="Proteomes" id="UP000240208">
    <property type="component" value="Segment"/>
</dbReference>
<evidence type="ECO:0000256" key="6">
    <source>
        <dbReference type="ARBA" id="ARBA00035731"/>
    </source>
</evidence>
<evidence type="ECO:0000313" key="10">
    <source>
        <dbReference type="EMBL" id="AVD99004.1"/>
    </source>
</evidence>
<dbReference type="GO" id="GO:0098996">
    <property type="term" value="P:symbiont entry into host cell via disruption of host cell glycocalyx"/>
    <property type="evidence" value="ECO:0007669"/>
    <property type="project" value="UniProtKB-KW"/>
</dbReference>
<organism evidence="10 11">
    <name type="scientific">Shigella phage SFN6B</name>
    <dbReference type="NCBI Taxonomy" id="1785176"/>
    <lineage>
        <taxon>Viruses</taxon>
        <taxon>Duplodnaviria</taxon>
        <taxon>Heunggongvirae</taxon>
        <taxon>Uroviricota</taxon>
        <taxon>Caudoviricetes</taxon>
        <taxon>Autographivirales</taxon>
        <taxon>Autoscriptoviridae</taxon>
        <taxon>Slopekvirinae</taxon>
        <taxon>Drulisvirus</taxon>
        <taxon>Drulisvirus SFN6B</taxon>
    </lineage>
</organism>
<proteinExistence type="predicted"/>
<dbReference type="GO" id="GO:0098015">
    <property type="term" value="C:virus tail"/>
    <property type="evidence" value="ECO:0007669"/>
    <property type="project" value="UniProtKB-KW"/>
</dbReference>
<comment type="subcellular location">
    <subcellularLocation>
        <location evidence="1">Virion</location>
    </subcellularLocation>
</comment>
<reference evidence="10 11" key="1">
    <citation type="submission" date="2017-02" db="EMBL/GenBank/DDBJ databases">
        <title>Shigella flexneri specific phage SFN6B.</title>
        <authorList>
            <person name="Sia S.C."/>
            <person name="Tan G.C."/>
        </authorList>
    </citation>
    <scope>NUCLEOTIDE SEQUENCE [LARGE SCALE GENOMIC DNA]</scope>
</reference>
<dbReference type="InterPro" id="IPR012334">
    <property type="entry name" value="Pectin_lyas_fold"/>
</dbReference>
<dbReference type="GO" id="GO:0098994">
    <property type="term" value="P:symbiont entry into host cell via disruption of host cell envelope"/>
    <property type="evidence" value="ECO:0007669"/>
    <property type="project" value="UniProtKB-KW"/>
</dbReference>
<evidence type="ECO:0000256" key="2">
    <source>
        <dbReference type="ARBA" id="ARBA00022717"/>
    </source>
</evidence>
<dbReference type="Pfam" id="PF18668">
    <property type="entry name" value="Tail_spike_N"/>
    <property type="match status" value="1"/>
</dbReference>
<accession>A0A2P0XN16</accession>
<dbReference type="InterPro" id="IPR040775">
    <property type="entry name" value="Tail_spike_N"/>
</dbReference>
<dbReference type="Pfam" id="PF12708">
    <property type="entry name" value="Pect-lyase_RHGA_epim"/>
    <property type="match status" value="1"/>
</dbReference>
<dbReference type="RefSeq" id="YP_009798629.1">
    <property type="nucleotide sequence ID" value="NC_047929.1"/>
</dbReference>
<sequence length="598" mass="63319">MALTNLIYNASKNNDREQWRRSLVEAGLTLVDGSFEEGATANSKTDAVWHIAGGQCYTWDATFPKTVPAASTPETSGGVDSGAWVSVDDVVLRQTLSSDEGFDVVSGKIGLPGAVKQSLKEALSVSVNIISFGADPTGIKDSSDAIQAAIDAVYALGGGEVFIPKCTGSAGNQGVGYRVTKSIMLKPFVNLRGEGINSCLKAYSDLGKGLLVLMHGGGISGRYLYNFLLQGNGTGIGIGTDIESTAEAEQQIYGFDIQGVCAEVFEIGMQLQGLWHSTLRNCTTSSCRMGLHLWGQNVSINITGCHFRRDHYSTLGNTFGIRIQPRVYAWSPDQSSGSRSEAIIIDGETMCISVDYGIYVDDCLDLQMSNLDLDYIRKTAVAIINVNGGFNLSDSWIAGDAASTEQFFAVSLNANSIQQQKSITGLHCNLHNANPLNNNIGINITKSVGPVYIGQSTFVGGWSGIAIFNHTDGGIVIDSCTLANQLYLTGSSDVVVQNSGLTGIEETLKPTNSHHYYRSNRGTPATNGVVNVPVAGGATSGTLAIPNADTTKSYSVRPWADNPATVNDTASCSAGVITVNRPIAVGVPLPTTVEYSLF</sequence>
<keyword evidence="2" id="KW-1235">Degradation of host cell envelope components during virus entry</keyword>
<dbReference type="SUPFAM" id="SSF51126">
    <property type="entry name" value="Pectin lyase-like"/>
    <property type="match status" value="1"/>
</dbReference>
<keyword evidence="3" id="KW-1227">Viral tail protein</keyword>
<evidence type="ECO:0000256" key="5">
    <source>
        <dbReference type="ARBA" id="ARBA00023296"/>
    </source>
</evidence>
<name>A0A2P0XN16_9CAUD</name>
<feature type="domain" description="Tail spike TSP1/Gp66 N-terminal" evidence="8">
    <location>
        <begin position="32"/>
        <end position="88"/>
    </location>
</feature>
<protein>
    <submittedName>
        <fullName evidence="10">Tailspike protein</fullName>
    </submittedName>
</protein>
<feature type="domain" description="Rhamnogalacturonase A/B/Epimerase-like pectate lyase" evidence="7">
    <location>
        <begin position="127"/>
        <end position="206"/>
    </location>
</feature>
<feature type="domain" description="Tail spike protein-like C-terminal" evidence="9">
    <location>
        <begin position="527"/>
        <end position="595"/>
    </location>
</feature>
<dbReference type="InterPro" id="IPR024535">
    <property type="entry name" value="RHGA/B-epi-like_pectate_lyase"/>
</dbReference>
<evidence type="ECO:0000256" key="4">
    <source>
        <dbReference type="ARBA" id="ARBA00022844"/>
    </source>
</evidence>
<keyword evidence="4" id="KW-0946">Virion</keyword>
<evidence type="ECO:0000259" key="9">
    <source>
        <dbReference type="Pfam" id="PF21519"/>
    </source>
</evidence>
<dbReference type="InterPro" id="IPR049104">
    <property type="entry name" value="Tail_spike-like_C"/>
</dbReference>
<evidence type="ECO:0000256" key="3">
    <source>
        <dbReference type="ARBA" id="ARBA00022732"/>
    </source>
</evidence>
<dbReference type="Pfam" id="PF21519">
    <property type="entry name" value="Tailspike_C"/>
    <property type="match status" value="1"/>
</dbReference>
<dbReference type="InterPro" id="IPR011050">
    <property type="entry name" value="Pectin_lyase_fold/virulence"/>
</dbReference>
<evidence type="ECO:0000259" key="8">
    <source>
        <dbReference type="Pfam" id="PF18668"/>
    </source>
</evidence>
<keyword evidence="6" id="KW-1238">Degradation of host capsule during virus entry</keyword>
<evidence type="ECO:0000259" key="7">
    <source>
        <dbReference type="Pfam" id="PF12708"/>
    </source>
</evidence>
<dbReference type="Gene3D" id="2.160.20.10">
    <property type="entry name" value="Single-stranded right-handed beta-helix, Pectin lyase-like"/>
    <property type="match status" value="1"/>
</dbReference>
<keyword evidence="11" id="KW-1185">Reference proteome</keyword>
<dbReference type="Gene3D" id="2.10.10.80">
    <property type="match status" value="1"/>
</dbReference>
<dbReference type="KEGG" id="vg:54989093"/>
<evidence type="ECO:0000256" key="1">
    <source>
        <dbReference type="ARBA" id="ARBA00004328"/>
    </source>
</evidence>
<evidence type="ECO:0000313" key="11">
    <source>
        <dbReference type="Proteomes" id="UP000240208"/>
    </source>
</evidence>
<dbReference type="GeneID" id="54989093"/>
<keyword evidence="5" id="KW-1160">Virus entry into host cell</keyword>